<dbReference type="InterPro" id="IPR013096">
    <property type="entry name" value="Cupin_2"/>
</dbReference>
<organism evidence="2 3">
    <name type="scientific">Nitratireductor aquibiodomus RA22</name>
    <dbReference type="NCBI Taxonomy" id="1189611"/>
    <lineage>
        <taxon>Bacteria</taxon>
        <taxon>Pseudomonadati</taxon>
        <taxon>Pseudomonadota</taxon>
        <taxon>Alphaproteobacteria</taxon>
        <taxon>Hyphomicrobiales</taxon>
        <taxon>Phyllobacteriaceae</taxon>
        <taxon>Nitratireductor</taxon>
    </lineage>
</organism>
<dbReference type="InterPro" id="IPR011051">
    <property type="entry name" value="RmlC_Cupin_sf"/>
</dbReference>
<accession>I5BRP1</accession>
<evidence type="ECO:0000259" key="1">
    <source>
        <dbReference type="Pfam" id="PF07883"/>
    </source>
</evidence>
<protein>
    <submittedName>
        <fullName evidence="2">Cupin</fullName>
    </submittedName>
</protein>
<dbReference type="InterPro" id="IPR014710">
    <property type="entry name" value="RmlC-like_jellyroll"/>
</dbReference>
<reference evidence="2 3" key="1">
    <citation type="journal article" date="2012" name="J. Bacteriol.">
        <title>Genome Sequence of Nitratireductor aquibiodomus Strain RA22.</title>
        <authorList>
            <person name="Singh A."/>
            <person name="Jangir P.K."/>
            <person name="Kumari C."/>
            <person name="Sharma R."/>
        </authorList>
    </citation>
    <scope>NUCLEOTIDE SEQUENCE [LARGE SCALE GENOMIC DNA]</scope>
    <source>
        <strain evidence="2 3">RA22</strain>
    </source>
</reference>
<gene>
    <name evidence="2" type="ORF">A33O_20735</name>
</gene>
<sequence>MKVSEPVATESISIRNFDLSKEAEAISDADRPAIFGETEWSTPVMFGVARLPKNIVDGLWEQHDKGEEILVVIAGSFTFRLQLPDGEIAERDVAAGDMVVVPKGCPHSFRIHSEELQILFVTPKEGNHGWSEHGGPVDRHR</sequence>
<dbReference type="Proteomes" id="UP000004622">
    <property type="component" value="Unassembled WGS sequence"/>
</dbReference>
<dbReference type="AlphaFoldDB" id="I5BRP1"/>
<dbReference type="Gene3D" id="2.60.120.10">
    <property type="entry name" value="Jelly Rolls"/>
    <property type="match status" value="1"/>
</dbReference>
<dbReference type="PATRIC" id="fig|1189611.3.peg.4168"/>
<proteinExistence type="predicted"/>
<evidence type="ECO:0000313" key="2">
    <source>
        <dbReference type="EMBL" id="EIM72243.1"/>
    </source>
</evidence>
<comment type="caution">
    <text evidence="2">The sequence shown here is derived from an EMBL/GenBank/DDBJ whole genome shotgun (WGS) entry which is preliminary data.</text>
</comment>
<name>I5BRP1_9HYPH</name>
<dbReference type="RefSeq" id="WP_007010365.1">
    <property type="nucleotide sequence ID" value="NZ_AJXZ01000057.1"/>
</dbReference>
<dbReference type="OrthoDB" id="9791637at2"/>
<dbReference type="SUPFAM" id="SSF51182">
    <property type="entry name" value="RmlC-like cupins"/>
    <property type="match status" value="1"/>
</dbReference>
<evidence type="ECO:0000313" key="3">
    <source>
        <dbReference type="Proteomes" id="UP000004622"/>
    </source>
</evidence>
<dbReference type="CDD" id="cd02208">
    <property type="entry name" value="cupin_RmlC-like"/>
    <property type="match status" value="1"/>
</dbReference>
<dbReference type="Pfam" id="PF07883">
    <property type="entry name" value="Cupin_2"/>
    <property type="match status" value="1"/>
</dbReference>
<feature type="domain" description="Cupin type-2" evidence="1">
    <location>
        <begin position="52"/>
        <end position="121"/>
    </location>
</feature>
<dbReference type="EMBL" id="AJXZ01000057">
    <property type="protein sequence ID" value="EIM72243.1"/>
    <property type="molecule type" value="Genomic_DNA"/>
</dbReference>